<dbReference type="RefSeq" id="WP_089610344.1">
    <property type="nucleotide sequence ID" value="NZ_CP022121.1"/>
</dbReference>
<protein>
    <submittedName>
        <fullName evidence="1">Uncharacterized protein</fullName>
    </submittedName>
</protein>
<evidence type="ECO:0000313" key="1">
    <source>
        <dbReference type="EMBL" id="MCR6546456.1"/>
    </source>
</evidence>
<accession>A0ABT1Y6D4</accession>
<dbReference type="EMBL" id="JANPWE010000007">
    <property type="protein sequence ID" value="MCR6546456.1"/>
    <property type="molecule type" value="Genomic_DNA"/>
</dbReference>
<sequence>MKQRESNGQKIVKKQGFSSHYIEFIAKKMMKITLKLKENLAYAKPQAAHARISKPCVFGKA</sequence>
<evidence type="ECO:0000313" key="2">
    <source>
        <dbReference type="Proteomes" id="UP001524944"/>
    </source>
</evidence>
<name>A0ABT1Y6D4_9FIRM</name>
<dbReference type="Proteomes" id="UP001524944">
    <property type="component" value="Unassembled WGS sequence"/>
</dbReference>
<gene>
    <name evidence="1" type="ORF">NVS47_13210</name>
</gene>
<keyword evidence="2" id="KW-1185">Reference proteome</keyword>
<organism evidence="1 2">
    <name type="scientific">Dehalobacterium formicoaceticum</name>
    <dbReference type="NCBI Taxonomy" id="51515"/>
    <lineage>
        <taxon>Bacteria</taxon>
        <taxon>Bacillati</taxon>
        <taxon>Bacillota</taxon>
        <taxon>Clostridia</taxon>
        <taxon>Eubacteriales</taxon>
        <taxon>Peptococcaceae</taxon>
        <taxon>Dehalobacterium</taxon>
    </lineage>
</organism>
<reference evidence="1 2" key="1">
    <citation type="submission" date="2022-08" db="EMBL/GenBank/DDBJ databases">
        <title>Proteogenomics of the novel Dehalobacterium formicoaceticum strain EZ94 highlights a key role of methyltransferases during anaerobic dichloromethane degradation.</title>
        <authorList>
            <person name="Wasmund K."/>
        </authorList>
    </citation>
    <scope>NUCLEOTIDE SEQUENCE [LARGE SCALE GENOMIC DNA]</scope>
    <source>
        <strain evidence="1 2">EZ94</strain>
    </source>
</reference>
<comment type="caution">
    <text evidence="1">The sequence shown here is derived from an EMBL/GenBank/DDBJ whole genome shotgun (WGS) entry which is preliminary data.</text>
</comment>
<proteinExistence type="predicted"/>